<dbReference type="KEGG" id="mthr:MSTHT_2560"/>
<organism evidence="6 7">
    <name type="scientific">Methanosarcina thermophila (strain ATCC 43570 / DSM 1825 / OCM 12 / VKM B-1830 / TM-1)</name>
    <dbReference type="NCBI Taxonomy" id="523844"/>
    <lineage>
        <taxon>Archaea</taxon>
        <taxon>Methanobacteriati</taxon>
        <taxon>Methanobacteriota</taxon>
        <taxon>Stenosarchaea group</taxon>
        <taxon>Methanomicrobia</taxon>
        <taxon>Methanosarcinales</taxon>
        <taxon>Methanosarcinaceae</taxon>
        <taxon>Methanosarcina</taxon>
    </lineage>
</organism>
<keyword evidence="2" id="KW-1015">Disulfide bond</keyword>
<feature type="domain" description="CUB" evidence="4">
    <location>
        <begin position="59"/>
        <end position="156"/>
    </location>
</feature>
<evidence type="ECO:0000313" key="6">
    <source>
        <dbReference type="EMBL" id="AKB14318.1"/>
    </source>
</evidence>
<evidence type="ECO:0000256" key="1">
    <source>
        <dbReference type="ARBA" id="ARBA00022729"/>
    </source>
</evidence>
<evidence type="ECO:0000313" key="7">
    <source>
        <dbReference type="Proteomes" id="UP000066529"/>
    </source>
</evidence>
<dbReference type="GeneID" id="41602027"/>
<reference evidence="6 7" key="1">
    <citation type="submission" date="2014-07" db="EMBL/GenBank/DDBJ databases">
        <title>Methanogenic archaea and the global carbon cycle.</title>
        <authorList>
            <person name="Henriksen J.R."/>
            <person name="Luke J."/>
            <person name="Reinhart S."/>
            <person name="Benedict M.N."/>
            <person name="Youngblut N.D."/>
            <person name="Metcalf M.E."/>
            <person name="Whitaker R.J."/>
            <person name="Metcalf W.W."/>
        </authorList>
    </citation>
    <scope>NUCLEOTIDE SEQUENCE [LARGE SCALE GENOMIC DNA]</scope>
    <source>
        <strain evidence="7">ATCC 43570 / DSM 1825 / OCM 12 / VKM B-1830 / TM-1</strain>
    </source>
</reference>
<feature type="compositionally biased region" description="Polar residues" evidence="3">
    <location>
        <begin position="324"/>
        <end position="342"/>
    </location>
</feature>
<sequence>MGFNSQDFWTEWYTGDTLKVKLVTDSSGTANGFIIDKTETRTDTTASKNSLTESDSLAESDHPYANNYKNTWTISEPGADQIRLHFEYLKLAQNQRINFQVYDKLILYDKYDNVLKIYGDNMGFNSQDFWTEWYTGDTLKVKLVTDSSGTANGFIIDKTETRMKEEIDIGETDTGKSETDSDEPETNNQIITDDKEEVDTNSKDTSASVQLYGEKTNVTLGEDILLRLSAVNLITKPTMHVQVILLPPSGMSVTSTEFVQSGAGQYTTTYELEPGQGKDIEVRIKSNQVGNFNVNGRVIYYFEGDLENAEDHKLTLPIKVREGTSSNLQSPSAGTEDNAQSENETKSPGFGSIVALIGLLSFYALKRRDL</sequence>
<dbReference type="Proteomes" id="UP000066529">
    <property type="component" value="Chromosome"/>
</dbReference>
<evidence type="ECO:0000259" key="4">
    <source>
        <dbReference type="Pfam" id="PF00431"/>
    </source>
</evidence>
<dbReference type="RefSeq" id="WP_048168245.1">
    <property type="nucleotide sequence ID" value="NZ_CP009501.1"/>
</dbReference>
<dbReference type="Pfam" id="PF00431">
    <property type="entry name" value="CUB"/>
    <property type="match status" value="1"/>
</dbReference>
<accession>A0A0E3KQI5</accession>
<keyword evidence="1" id="KW-0732">Signal</keyword>
<dbReference type="PATRIC" id="fig|523844.20.peg.3123"/>
<evidence type="ECO:0000259" key="5">
    <source>
        <dbReference type="Pfam" id="PF18204"/>
    </source>
</evidence>
<dbReference type="Pfam" id="PF18204">
    <property type="entry name" value="PGF-CTERM"/>
    <property type="match status" value="1"/>
</dbReference>
<dbReference type="HOGENOM" id="CLU_038542_0_0_2"/>
<feature type="domain" description="PGF-CTERM archaeal protein-sorting signal" evidence="5">
    <location>
        <begin position="348"/>
        <end position="368"/>
    </location>
</feature>
<evidence type="ECO:0000256" key="3">
    <source>
        <dbReference type="SAM" id="MobiDB-lite"/>
    </source>
</evidence>
<dbReference type="OrthoDB" id="137542at2157"/>
<dbReference type="InterPro" id="IPR000859">
    <property type="entry name" value="CUB_dom"/>
</dbReference>
<feature type="compositionally biased region" description="Basic and acidic residues" evidence="3">
    <location>
        <begin position="165"/>
        <end position="179"/>
    </location>
</feature>
<dbReference type="AlphaFoldDB" id="A0A0E3KQI5"/>
<protein>
    <submittedName>
        <fullName evidence="6">RNA-binding proteins (RRM domain)</fullName>
    </submittedName>
</protein>
<dbReference type="EMBL" id="CP009501">
    <property type="protein sequence ID" value="AKB14318.1"/>
    <property type="molecule type" value="Genomic_DNA"/>
</dbReference>
<dbReference type="InterPro" id="IPR026371">
    <property type="entry name" value="PGF_CTERM"/>
</dbReference>
<gene>
    <name evidence="6" type="ORF">MSTHT_2560</name>
</gene>
<evidence type="ECO:0000256" key="2">
    <source>
        <dbReference type="ARBA" id="ARBA00023157"/>
    </source>
</evidence>
<feature type="region of interest" description="Disordered" evidence="3">
    <location>
        <begin position="324"/>
        <end position="346"/>
    </location>
</feature>
<dbReference type="InterPro" id="IPR035914">
    <property type="entry name" value="Sperma_CUB_dom_sf"/>
</dbReference>
<name>A0A0E3KQI5_METTT</name>
<feature type="region of interest" description="Disordered" evidence="3">
    <location>
        <begin position="165"/>
        <end position="205"/>
    </location>
</feature>
<dbReference type="SUPFAM" id="SSF49854">
    <property type="entry name" value="Spermadhesin, CUB domain"/>
    <property type="match status" value="1"/>
</dbReference>
<dbReference type="Gene3D" id="2.60.120.290">
    <property type="entry name" value="Spermadhesin, CUB domain"/>
    <property type="match status" value="1"/>
</dbReference>
<proteinExistence type="predicted"/>